<accession>A0A5Q0BRM1</accession>
<dbReference type="SUPFAM" id="SSF88697">
    <property type="entry name" value="PUA domain-like"/>
    <property type="match status" value="1"/>
</dbReference>
<evidence type="ECO:0000256" key="4">
    <source>
        <dbReference type="ARBA" id="ARBA00013673"/>
    </source>
</evidence>
<evidence type="ECO:0000259" key="14">
    <source>
        <dbReference type="Pfam" id="PF20260"/>
    </source>
</evidence>
<name>A0A5Q0BRM1_9GAMM</name>
<dbReference type="PANTHER" id="PTHR30027">
    <property type="entry name" value="RIBOSOMAL RNA SMALL SUBUNIT METHYLTRANSFERASE E"/>
    <property type="match status" value="1"/>
</dbReference>
<dbReference type="Pfam" id="PF20260">
    <property type="entry name" value="PUA_4"/>
    <property type="match status" value="1"/>
</dbReference>
<dbReference type="PANTHER" id="PTHR30027:SF3">
    <property type="entry name" value="16S RRNA (URACIL(1498)-N(3))-METHYLTRANSFERASE"/>
    <property type="match status" value="1"/>
</dbReference>
<comment type="subcellular location">
    <subcellularLocation>
        <location evidence="1 12">Cytoplasm</location>
    </subcellularLocation>
</comment>
<dbReference type="GO" id="GO:0070475">
    <property type="term" value="P:rRNA base methylation"/>
    <property type="evidence" value="ECO:0007669"/>
    <property type="project" value="TreeGrafter"/>
</dbReference>
<feature type="domain" description="Ribosomal RNA small subunit methyltransferase E methyltransferase" evidence="13">
    <location>
        <begin position="76"/>
        <end position="235"/>
    </location>
</feature>
<keyword evidence="6 12" id="KW-0698">rRNA processing</keyword>
<dbReference type="Proteomes" id="UP000325755">
    <property type="component" value="Chromosome"/>
</dbReference>
<evidence type="ECO:0000313" key="15">
    <source>
        <dbReference type="EMBL" id="QFY44718.1"/>
    </source>
</evidence>
<evidence type="ECO:0000256" key="1">
    <source>
        <dbReference type="ARBA" id="ARBA00004496"/>
    </source>
</evidence>
<dbReference type="NCBIfam" id="NF008692">
    <property type="entry name" value="PRK11713.1-5"/>
    <property type="match status" value="1"/>
</dbReference>
<dbReference type="GO" id="GO:0005737">
    <property type="term" value="C:cytoplasm"/>
    <property type="evidence" value="ECO:0007669"/>
    <property type="project" value="UniProtKB-SubCell"/>
</dbReference>
<evidence type="ECO:0000256" key="10">
    <source>
        <dbReference type="ARBA" id="ARBA00025699"/>
    </source>
</evidence>
<proteinExistence type="inferred from homology"/>
<evidence type="ECO:0000256" key="3">
    <source>
        <dbReference type="ARBA" id="ARBA00012328"/>
    </source>
</evidence>
<dbReference type="EMBL" id="CP044205">
    <property type="protein sequence ID" value="QFY44718.1"/>
    <property type="molecule type" value="Genomic_DNA"/>
</dbReference>
<protein>
    <recommendedName>
        <fullName evidence="4 12">Ribosomal RNA small subunit methyltransferase E</fullName>
        <ecNumber evidence="3 12">2.1.1.193</ecNumber>
    </recommendedName>
</protein>
<dbReference type="EC" id="2.1.1.193" evidence="3 12"/>
<dbReference type="RefSeq" id="WP_153250683.1">
    <property type="nucleotide sequence ID" value="NZ_CP044205.1"/>
</dbReference>
<comment type="similarity">
    <text evidence="2 12">Belongs to the RNA methyltransferase RsmE family.</text>
</comment>
<dbReference type="InParanoid" id="A0A5Q0BRM1"/>
<evidence type="ECO:0000313" key="16">
    <source>
        <dbReference type="Proteomes" id="UP000325755"/>
    </source>
</evidence>
<dbReference type="Pfam" id="PF04452">
    <property type="entry name" value="Methyltrans_RNA"/>
    <property type="match status" value="1"/>
</dbReference>
<comment type="catalytic activity">
    <reaction evidence="11 12">
        <text>uridine(1498) in 16S rRNA + S-adenosyl-L-methionine = N(3)-methyluridine(1498) in 16S rRNA + S-adenosyl-L-homocysteine + H(+)</text>
        <dbReference type="Rhea" id="RHEA:42920"/>
        <dbReference type="Rhea" id="RHEA-COMP:10283"/>
        <dbReference type="Rhea" id="RHEA-COMP:10284"/>
        <dbReference type="ChEBI" id="CHEBI:15378"/>
        <dbReference type="ChEBI" id="CHEBI:57856"/>
        <dbReference type="ChEBI" id="CHEBI:59789"/>
        <dbReference type="ChEBI" id="CHEBI:65315"/>
        <dbReference type="ChEBI" id="CHEBI:74502"/>
        <dbReference type="EC" id="2.1.1.193"/>
    </reaction>
</comment>
<dbReference type="KEGG" id="mmob:F6R98_20515"/>
<keyword evidence="7 12" id="KW-0489">Methyltransferase</keyword>
<dbReference type="OrthoDB" id="9815641at2"/>
<keyword evidence="5 12" id="KW-0963">Cytoplasm</keyword>
<dbReference type="Gene3D" id="2.40.240.20">
    <property type="entry name" value="Hypothetical PUA domain-like, domain 1"/>
    <property type="match status" value="1"/>
</dbReference>
<keyword evidence="8 12" id="KW-0808">Transferase</keyword>
<dbReference type="InterPro" id="IPR029026">
    <property type="entry name" value="tRNA_m1G_MTases_N"/>
</dbReference>
<evidence type="ECO:0000256" key="9">
    <source>
        <dbReference type="ARBA" id="ARBA00022691"/>
    </source>
</evidence>
<dbReference type="InterPro" id="IPR029028">
    <property type="entry name" value="Alpha/beta_knot_MTases"/>
</dbReference>
<evidence type="ECO:0000259" key="13">
    <source>
        <dbReference type="Pfam" id="PF04452"/>
    </source>
</evidence>
<sequence length="242" mass="26462">MRISRFYLPVKLTAGSTLTPDQESAHYMHTVLRLQKGAQLSVFNGDGEEYTATVLDATGARFAIQLGAVPTSVDRESGLHTHLGLGISRGERMDLAIQKAVELGANIITPLFTERCVVQLNAARKQQRWQHWFKVIQSACEQCGRNRIPELRQPQELAEWIPGQQGLRLLLDPLNGKRLTELSPAAGLVILSGPEGGFSDKERTFALQAGFTGLRLGPRILRTETAALAALAAVQTLWGDLG</sequence>
<reference evidence="15 16" key="1">
    <citation type="submission" date="2019-09" db="EMBL/GenBank/DDBJ databases">
        <title>Ecophysiology of the spiral-shaped methanotroph Methylospira mobilis as revealed by the complete genome sequence.</title>
        <authorList>
            <person name="Oshkin I.Y."/>
            <person name="Dedysh S.N."/>
            <person name="Miroshnikov K."/>
            <person name="Danilova O.V."/>
            <person name="Hakobyan A."/>
            <person name="Liesack W."/>
        </authorList>
    </citation>
    <scope>NUCLEOTIDE SEQUENCE [LARGE SCALE GENOMIC DNA]</scope>
    <source>
        <strain evidence="15 16">Shm1</strain>
    </source>
</reference>
<dbReference type="PIRSF" id="PIRSF015601">
    <property type="entry name" value="MTase_slr0722"/>
    <property type="match status" value="1"/>
</dbReference>
<dbReference type="FunCoup" id="A0A5Q0BRM1">
    <property type="interactions" value="366"/>
</dbReference>
<dbReference type="SUPFAM" id="SSF75217">
    <property type="entry name" value="alpha/beta knot"/>
    <property type="match status" value="1"/>
</dbReference>
<dbReference type="CDD" id="cd18084">
    <property type="entry name" value="RsmE-like"/>
    <property type="match status" value="1"/>
</dbReference>
<evidence type="ECO:0000256" key="7">
    <source>
        <dbReference type="ARBA" id="ARBA00022603"/>
    </source>
</evidence>
<dbReference type="GO" id="GO:0070042">
    <property type="term" value="F:rRNA (uridine-N3-)-methyltransferase activity"/>
    <property type="evidence" value="ECO:0007669"/>
    <property type="project" value="TreeGrafter"/>
</dbReference>
<dbReference type="AlphaFoldDB" id="A0A5Q0BRM1"/>
<dbReference type="InterPro" id="IPR046887">
    <property type="entry name" value="RsmE_PUA-like"/>
</dbReference>
<evidence type="ECO:0000256" key="11">
    <source>
        <dbReference type="ARBA" id="ARBA00047944"/>
    </source>
</evidence>
<evidence type="ECO:0000256" key="2">
    <source>
        <dbReference type="ARBA" id="ARBA00005528"/>
    </source>
</evidence>
<evidence type="ECO:0000256" key="5">
    <source>
        <dbReference type="ARBA" id="ARBA00022490"/>
    </source>
</evidence>
<comment type="function">
    <text evidence="10 12">Specifically methylates the N3 position of the uracil ring of uridine 1498 (m3U1498) in 16S rRNA. Acts on the fully assembled 30S ribosomal subunit.</text>
</comment>
<dbReference type="InterPro" id="IPR046886">
    <property type="entry name" value="RsmE_MTase_dom"/>
</dbReference>
<feature type="domain" description="Ribosomal RNA small subunit methyltransferase E PUA-like" evidence="14">
    <location>
        <begin position="21"/>
        <end position="58"/>
    </location>
</feature>
<keyword evidence="16" id="KW-1185">Reference proteome</keyword>
<evidence type="ECO:0000256" key="8">
    <source>
        <dbReference type="ARBA" id="ARBA00022679"/>
    </source>
</evidence>
<evidence type="ECO:0000256" key="6">
    <source>
        <dbReference type="ARBA" id="ARBA00022552"/>
    </source>
</evidence>
<dbReference type="InterPro" id="IPR006700">
    <property type="entry name" value="RsmE"/>
</dbReference>
<gene>
    <name evidence="15" type="ORF">F6R98_20515</name>
</gene>
<organism evidence="15 16">
    <name type="scientific">Candidatus Methylospira mobilis</name>
    <dbReference type="NCBI Taxonomy" id="1808979"/>
    <lineage>
        <taxon>Bacteria</taxon>
        <taxon>Pseudomonadati</taxon>
        <taxon>Pseudomonadota</taxon>
        <taxon>Gammaproteobacteria</taxon>
        <taxon>Methylococcales</taxon>
        <taxon>Methylococcaceae</taxon>
        <taxon>Candidatus Methylospira</taxon>
    </lineage>
</organism>
<dbReference type="Gene3D" id="3.40.1280.10">
    <property type="match status" value="1"/>
</dbReference>
<keyword evidence="9 12" id="KW-0949">S-adenosyl-L-methionine</keyword>
<evidence type="ECO:0000256" key="12">
    <source>
        <dbReference type="PIRNR" id="PIRNR015601"/>
    </source>
</evidence>
<dbReference type="NCBIfam" id="TIGR00046">
    <property type="entry name" value="RsmE family RNA methyltransferase"/>
    <property type="match status" value="1"/>
</dbReference>
<dbReference type="InterPro" id="IPR015947">
    <property type="entry name" value="PUA-like_sf"/>
</dbReference>